<accession>A0A6J5J804</accession>
<evidence type="ECO:0000256" key="1">
    <source>
        <dbReference type="ARBA" id="ARBA00022491"/>
    </source>
</evidence>
<dbReference type="AlphaFoldDB" id="A0A6J5J804"/>
<dbReference type="GO" id="GO:0000976">
    <property type="term" value="F:transcription cis-regulatory region binding"/>
    <property type="evidence" value="ECO:0007669"/>
    <property type="project" value="TreeGrafter"/>
</dbReference>
<dbReference type="InterPro" id="IPR039538">
    <property type="entry name" value="BetI_C"/>
</dbReference>
<dbReference type="EMBL" id="CABWIK020000014">
    <property type="protein sequence ID" value="CAB3967708.1"/>
    <property type="molecule type" value="Genomic_DNA"/>
</dbReference>
<dbReference type="InterPro" id="IPR023772">
    <property type="entry name" value="DNA-bd_HTH_TetR-type_CS"/>
</dbReference>
<evidence type="ECO:0000256" key="4">
    <source>
        <dbReference type="ARBA" id="ARBA00023163"/>
    </source>
</evidence>
<dbReference type="PANTHER" id="PTHR30055">
    <property type="entry name" value="HTH-TYPE TRANSCRIPTIONAL REGULATOR RUTR"/>
    <property type="match status" value="1"/>
</dbReference>
<evidence type="ECO:0000313" key="8">
    <source>
        <dbReference type="EMBL" id="CAB3967708.1"/>
    </source>
</evidence>
<reference evidence="8 9" key="1">
    <citation type="submission" date="2020-04" db="EMBL/GenBank/DDBJ databases">
        <authorList>
            <person name="Depoorter E."/>
        </authorList>
    </citation>
    <scope>NUCLEOTIDE SEQUENCE [LARGE SCALE GENOMIC DNA]</scope>
    <source>
        <strain evidence="8 9">BCC0132</strain>
    </source>
</reference>
<dbReference type="InterPro" id="IPR050109">
    <property type="entry name" value="HTH-type_TetR-like_transc_reg"/>
</dbReference>
<feature type="domain" description="HTH tetR-type" evidence="7">
    <location>
        <begin position="22"/>
        <end position="82"/>
    </location>
</feature>
<dbReference type="InterPro" id="IPR001647">
    <property type="entry name" value="HTH_TetR"/>
</dbReference>
<sequence length="218" mass="23945">MKKTPGSAPVQARSRGIRETPAVRQQSIIDATMRCIARYSYSETTIDRICAEAKVSRGLINHHFQSKDELMAQTYKRLASDLLDVSRAAAANATGPEDKLDAIIKVCFAAPVFAPKNVKVWLGFWSVAHSDPVIRKAHKELYAGYRQALKKLFDQIAEVRGGTVDSDLAALTLTAVIDGFWLELARDPTSFTAADALASCLRVVDTFLPPPKTARKRA</sequence>
<evidence type="ECO:0000313" key="9">
    <source>
        <dbReference type="Proteomes" id="UP000494322"/>
    </source>
</evidence>
<proteinExistence type="predicted"/>
<keyword evidence="1" id="KW-0678">Repressor</keyword>
<evidence type="ECO:0000256" key="5">
    <source>
        <dbReference type="PROSITE-ProRule" id="PRU00335"/>
    </source>
</evidence>
<dbReference type="Proteomes" id="UP000494322">
    <property type="component" value="Unassembled WGS sequence"/>
</dbReference>
<dbReference type="PRINTS" id="PR00455">
    <property type="entry name" value="HTHTETR"/>
</dbReference>
<keyword evidence="3 5" id="KW-0238">DNA-binding</keyword>
<dbReference type="SUPFAM" id="SSF46689">
    <property type="entry name" value="Homeodomain-like"/>
    <property type="match status" value="1"/>
</dbReference>
<dbReference type="GO" id="GO:0003700">
    <property type="term" value="F:DNA-binding transcription factor activity"/>
    <property type="evidence" value="ECO:0007669"/>
    <property type="project" value="TreeGrafter"/>
</dbReference>
<evidence type="ECO:0000256" key="3">
    <source>
        <dbReference type="ARBA" id="ARBA00023125"/>
    </source>
</evidence>
<dbReference type="SUPFAM" id="SSF48498">
    <property type="entry name" value="Tetracyclin repressor-like, C-terminal domain"/>
    <property type="match status" value="1"/>
</dbReference>
<organism evidence="8 9">
    <name type="scientific">Burkholderia cenocepacia</name>
    <dbReference type="NCBI Taxonomy" id="95486"/>
    <lineage>
        <taxon>Bacteria</taxon>
        <taxon>Pseudomonadati</taxon>
        <taxon>Pseudomonadota</taxon>
        <taxon>Betaproteobacteria</taxon>
        <taxon>Burkholderiales</taxon>
        <taxon>Burkholderiaceae</taxon>
        <taxon>Burkholderia</taxon>
        <taxon>Burkholderia cepacia complex</taxon>
    </lineage>
</organism>
<dbReference type="Gene3D" id="1.10.357.10">
    <property type="entry name" value="Tetracycline Repressor, domain 2"/>
    <property type="match status" value="1"/>
</dbReference>
<protein>
    <submittedName>
        <fullName evidence="8">Transcriptional regulator BetI</fullName>
    </submittedName>
</protein>
<dbReference type="PROSITE" id="PS01081">
    <property type="entry name" value="HTH_TETR_1"/>
    <property type="match status" value="1"/>
</dbReference>
<name>A0A6J5J804_9BURK</name>
<evidence type="ECO:0000256" key="2">
    <source>
        <dbReference type="ARBA" id="ARBA00023015"/>
    </source>
</evidence>
<dbReference type="Pfam" id="PF13977">
    <property type="entry name" value="TetR_C_6"/>
    <property type="match status" value="1"/>
</dbReference>
<keyword evidence="2" id="KW-0805">Transcription regulation</keyword>
<dbReference type="PROSITE" id="PS50977">
    <property type="entry name" value="HTH_TETR_2"/>
    <property type="match status" value="1"/>
</dbReference>
<gene>
    <name evidence="8" type="ORF">BCO9919_02922</name>
</gene>
<feature type="region of interest" description="Disordered" evidence="6">
    <location>
        <begin position="1"/>
        <end position="21"/>
    </location>
</feature>
<dbReference type="PANTHER" id="PTHR30055:SF228">
    <property type="entry name" value="TRANSCRIPTIONAL REGULATOR-RELATED"/>
    <property type="match status" value="1"/>
</dbReference>
<dbReference type="Pfam" id="PF00440">
    <property type="entry name" value="TetR_N"/>
    <property type="match status" value="1"/>
</dbReference>
<feature type="DNA-binding region" description="H-T-H motif" evidence="5">
    <location>
        <begin position="45"/>
        <end position="64"/>
    </location>
</feature>
<evidence type="ECO:0000256" key="6">
    <source>
        <dbReference type="SAM" id="MobiDB-lite"/>
    </source>
</evidence>
<keyword evidence="4" id="KW-0804">Transcription</keyword>
<dbReference type="InterPro" id="IPR036271">
    <property type="entry name" value="Tet_transcr_reg_TetR-rel_C_sf"/>
</dbReference>
<dbReference type="InterPro" id="IPR009057">
    <property type="entry name" value="Homeodomain-like_sf"/>
</dbReference>
<evidence type="ECO:0000259" key="7">
    <source>
        <dbReference type="PROSITE" id="PS50977"/>
    </source>
</evidence>
<dbReference type="RefSeq" id="WP_244115244.1">
    <property type="nucleotide sequence ID" value="NZ_CABWIK020000014.1"/>
</dbReference>